<feature type="compositionally biased region" description="Polar residues" evidence="1">
    <location>
        <begin position="422"/>
        <end position="436"/>
    </location>
</feature>
<dbReference type="EMBL" id="HBGS01040559">
    <property type="protein sequence ID" value="CAD9449789.1"/>
    <property type="molecule type" value="Transcribed_RNA"/>
</dbReference>
<feature type="region of interest" description="Disordered" evidence="1">
    <location>
        <begin position="29"/>
        <end position="90"/>
    </location>
</feature>
<dbReference type="EMBL" id="HBGS01040570">
    <property type="protein sequence ID" value="CAD9449808.1"/>
    <property type="molecule type" value="Transcribed_RNA"/>
</dbReference>
<name>A0A6U3VHA5_9STRA</name>
<proteinExistence type="predicted"/>
<protein>
    <submittedName>
        <fullName evidence="2">Uncharacterized protein</fullName>
    </submittedName>
</protein>
<accession>A0A6U3VHA5</accession>
<feature type="region of interest" description="Disordered" evidence="1">
    <location>
        <begin position="193"/>
        <end position="246"/>
    </location>
</feature>
<evidence type="ECO:0000313" key="3">
    <source>
        <dbReference type="EMBL" id="CAD9449808.1"/>
    </source>
</evidence>
<reference evidence="2" key="1">
    <citation type="submission" date="2021-01" db="EMBL/GenBank/DDBJ databases">
        <authorList>
            <person name="Corre E."/>
            <person name="Pelletier E."/>
            <person name="Niang G."/>
            <person name="Scheremetjew M."/>
            <person name="Finn R."/>
            <person name="Kale V."/>
            <person name="Holt S."/>
            <person name="Cochrane G."/>
            <person name="Meng A."/>
            <person name="Brown T."/>
            <person name="Cohen L."/>
        </authorList>
    </citation>
    <scope>NUCLEOTIDE SEQUENCE</scope>
    <source>
        <strain evidence="2">CCMP1381</strain>
    </source>
</reference>
<evidence type="ECO:0000256" key="1">
    <source>
        <dbReference type="SAM" id="MobiDB-lite"/>
    </source>
</evidence>
<evidence type="ECO:0000313" key="2">
    <source>
        <dbReference type="EMBL" id="CAD9449789.1"/>
    </source>
</evidence>
<organism evidence="2">
    <name type="scientific">Octactis speculum</name>
    <dbReference type="NCBI Taxonomy" id="3111310"/>
    <lineage>
        <taxon>Eukaryota</taxon>
        <taxon>Sar</taxon>
        <taxon>Stramenopiles</taxon>
        <taxon>Ochrophyta</taxon>
        <taxon>Dictyochophyceae</taxon>
        <taxon>Dictyochales</taxon>
        <taxon>Dictyochaceae</taxon>
        <taxon>Octactis</taxon>
    </lineage>
</organism>
<sequence>MFLAQEELTIVLHHCILRLRCTQHQHQHQQLTDSSATPPPLLNKSKRSDGEKGGGALTPPFRPQEAQEPAPEALDDDRGGKGMQGNLRVRKASRVMMDNREEEDGHHHPVRVAQRMQAQATPSDDVRVLEVVTRRQKEEEDTPIMTSQHGGGNDQGKAETSSQVNCSSADRAAADGITALLREKSVYAAATAAVTSSSPSPSSQLDLRPSSSSSSWSHGASVSRASVSGGSVSEPPTSTGDGVDWSHPPFNALRHAVQGMALRGELHGLIGSLYAEHLHALVAVLQGVGLDASLVSELRACPNRYVNIRDLMRHPGSSPLSSPNQNTDTLAPSYVSTQSELANHIFTTGAGGGGGGFGKASIDMSTFASLDFSNGKVFQRNESTGPPQAQAFVDTIGSGTLHSLDFSDGKLSEIEEESSVSALTSSQVRLGSSNQVKPVPAVE</sequence>
<feature type="compositionally biased region" description="Low complexity" evidence="1">
    <location>
        <begin position="193"/>
        <end position="233"/>
    </location>
</feature>
<dbReference type="AlphaFoldDB" id="A0A6U3VHA5"/>
<feature type="region of interest" description="Disordered" evidence="1">
    <location>
        <begin position="134"/>
        <end position="167"/>
    </location>
</feature>
<feature type="region of interest" description="Disordered" evidence="1">
    <location>
        <begin position="422"/>
        <end position="443"/>
    </location>
</feature>
<feature type="compositionally biased region" description="Polar residues" evidence="1">
    <location>
        <begin position="158"/>
        <end position="167"/>
    </location>
</feature>
<gene>
    <name evidence="2" type="ORF">DSPE1174_LOCUS20865</name>
    <name evidence="3" type="ORF">DSPE1174_LOCUS20870</name>
</gene>